<comment type="caution">
    <text evidence="3">The sequence shown here is derived from an EMBL/GenBank/DDBJ whole genome shotgun (WGS) entry which is preliminary data.</text>
</comment>
<dbReference type="SUPFAM" id="SSF47459">
    <property type="entry name" value="HLH, helix-loop-helix DNA-binding domain"/>
    <property type="match status" value="1"/>
</dbReference>
<proteinExistence type="predicted"/>
<dbReference type="InterPro" id="IPR052099">
    <property type="entry name" value="Regulatory_TF_Diverse"/>
</dbReference>
<organism evidence="3 4">
    <name type="scientific">Maudiozyma humilis</name>
    <name type="common">Sour dough yeast</name>
    <name type="synonym">Kazachstania humilis</name>
    <dbReference type="NCBI Taxonomy" id="51915"/>
    <lineage>
        <taxon>Eukaryota</taxon>
        <taxon>Fungi</taxon>
        <taxon>Dikarya</taxon>
        <taxon>Ascomycota</taxon>
        <taxon>Saccharomycotina</taxon>
        <taxon>Saccharomycetes</taxon>
        <taxon>Saccharomycetales</taxon>
        <taxon>Saccharomycetaceae</taxon>
        <taxon>Maudiozyma</taxon>
    </lineage>
</organism>
<dbReference type="PROSITE" id="PS50888">
    <property type="entry name" value="BHLH"/>
    <property type="match status" value="1"/>
</dbReference>
<dbReference type="EMBL" id="BTGD01000025">
    <property type="protein sequence ID" value="GMM59102.1"/>
    <property type="molecule type" value="Genomic_DNA"/>
</dbReference>
<evidence type="ECO:0000256" key="1">
    <source>
        <dbReference type="SAM" id="MobiDB-lite"/>
    </source>
</evidence>
<feature type="domain" description="BHLH" evidence="2">
    <location>
        <begin position="128"/>
        <end position="196"/>
    </location>
</feature>
<sequence>MNALIVDNAASNAASNASAPLDAWMLPAKDIDMGMGMGMGLHPALTDSDSNSWFEPLEALLSSASSPATETDSQQSPLLASLKSATDLPVLVKQEPLASLDAVPAPNATSVGTATPAPKRGRKRLTAHQKQAHNKIEKRYRININTKIAKLQQIIPWVAAEQAPGEIAQGANATTAPAKLNKSMVLEKAVDYILYLQNNERLHEMEVNRLRAELDAARRP</sequence>
<dbReference type="Proteomes" id="UP001377567">
    <property type="component" value="Unassembled WGS sequence"/>
</dbReference>
<protein>
    <submittedName>
        <fullName evidence="3">Tye7 protein</fullName>
    </submittedName>
</protein>
<feature type="compositionally biased region" description="Basic residues" evidence="1">
    <location>
        <begin position="119"/>
        <end position="132"/>
    </location>
</feature>
<evidence type="ECO:0000313" key="3">
    <source>
        <dbReference type="EMBL" id="GMM59102.1"/>
    </source>
</evidence>
<dbReference type="InterPro" id="IPR011598">
    <property type="entry name" value="bHLH_dom"/>
</dbReference>
<gene>
    <name evidence="3" type="ORF">DAKH74_057190</name>
</gene>
<feature type="region of interest" description="Disordered" evidence="1">
    <location>
        <begin position="108"/>
        <end position="132"/>
    </location>
</feature>
<dbReference type="InterPro" id="IPR036638">
    <property type="entry name" value="HLH_DNA-bd_sf"/>
</dbReference>
<dbReference type="Pfam" id="PF00010">
    <property type="entry name" value="HLH"/>
    <property type="match status" value="1"/>
</dbReference>
<dbReference type="PANTHER" id="PTHR47336:SF3">
    <property type="entry name" value="SERINE-RICH PROTEIN TYE7"/>
    <property type="match status" value="1"/>
</dbReference>
<evidence type="ECO:0000259" key="2">
    <source>
        <dbReference type="PROSITE" id="PS50888"/>
    </source>
</evidence>
<accession>A0AAV5S667</accession>
<reference evidence="3 4" key="1">
    <citation type="journal article" date="2023" name="Elife">
        <title>Identification of key yeast species and microbe-microbe interactions impacting larval growth of Drosophila in the wild.</title>
        <authorList>
            <person name="Mure A."/>
            <person name="Sugiura Y."/>
            <person name="Maeda R."/>
            <person name="Honda K."/>
            <person name="Sakurai N."/>
            <person name="Takahashi Y."/>
            <person name="Watada M."/>
            <person name="Katoh T."/>
            <person name="Gotoh A."/>
            <person name="Gotoh Y."/>
            <person name="Taniguchi I."/>
            <person name="Nakamura K."/>
            <person name="Hayashi T."/>
            <person name="Katayama T."/>
            <person name="Uemura T."/>
            <person name="Hattori Y."/>
        </authorList>
    </citation>
    <scope>NUCLEOTIDE SEQUENCE [LARGE SCALE GENOMIC DNA]</scope>
    <source>
        <strain evidence="3 4">KH-74</strain>
    </source>
</reference>
<name>A0AAV5S667_MAUHU</name>
<dbReference type="PANTHER" id="PTHR47336">
    <property type="entry name" value="TRANSCRIPTION FACTOR HMS1-RELATED"/>
    <property type="match status" value="1"/>
</dbReference>
<dbReference type="CDD" id="cd11395">
    <property type="entry name" value="bHLHzip_SREBP_like"/>
    <property type="match status" value="1"/>
</dbReference>
<dbReference type="SMART" id="SM00353">
    <property type="entry name" value="HLH"/>
    <property type="match status" value="1"/>
</dbReference>
<dbReference type="Gene3D" id="4.10.280.10">
    <property type="entry name" value="Helix-loop-helix DNA-binding domain"/>
    <property type="match status" value="1"/>
</dbReference>
<dbReference type="GO" id="GO:0046983">
    <property type="term" value="F:protein dimerization activity"/>
    <property type="evidence" value="ECO:0007669"/>
    <property type="project" value="InterPro"/>
</dbReference>
<dbReference type="AlphaFoldDB" id="A0AAV5S667"/>
<evidence type="ECO:0000313" key="4">
    <source>
        <dbReference type="Proteomes" id="UP001377567"/>
    </source>
</evidence>
<keyword evidence="4" id="KW-1185">Reference proteome</keyword>